<feature type="transmembrane region" description="Helical" evidence="1">
    <location>
        <begin position="49"/>
        <end position="71"/>
    </location>
</feature>
<evidence type="ECO:0008006" key="4">
    <source>
        <dbReference type="Google" id="ProtNLM"/>
    </source>
</evidence>
<dbReference type="Proteomes" id="UP000239210">
    <property type="component" value="Unassembled WGS sequence"/>
</dbReference>
<dbReference type="OrthoDB" id="7171245at2"/>
<name>A0A2T0TJ43_9ACTN</name>
<feature type="transmembrane region" description="Helical" evidence="1">
    <location>
        <begin position="83"/>
        <end position="105"/>
    </location>
</feature>
<feature type="transmembrane region" description="Helical" evidence="1">
    <location>
        <begin position="6"/>
        <end position="28"/>
    </location>
</feature>
<evidence type="ECO:0000256" key="1">
    <source>
        <dbReference type="SAM" id="Phobius"/>
    </source>
</evidence>
<keyword evidence="1" id="KW-0472">Membrane</keyword>
<keyword evidence="3" id="KW-1185">Reference proteome</keyword>
<protein>
    <recommendedName>
        <fullName evidence="4">DUF4034 domain-containing protein</fullName>
    </recommendedName>
</protein>
<reference evidence="2 3" key="1">
    <citation type="submission" date="2018-03" db="EMBL/GenBank/DDBJ databases">
        <title>Genomic Encyclopedia of Archaeal and Bacterial Type Strains, Phase II (KMG-II): from individual species to whole genera.</title>
        <authorList>
            <person name="Goeker M."/>
        </authorList>
    </citation>
    <scope>NUCLEOTIDE SEQUENCE [LARGE SCALE GENOMIC DNA]</scope>
    <source>
        <strain evidence="2 3">DSM 45416</strain>
    </source>
</reference>
<keyword evidence="1" id="KW-1133">Transmembrane helix</keyword>
<dbReference type="AlphaFoldDB" id="A0A2T0TJ43"/>
<evidence type="ECO:0000313" key="2">
    <source>
        <dbReference type="EMBL" id="PRY45631.1"/>
    </source>
</evidence>
<dbReference type="EMBL" id="PVTG01000015">
    <property type="protein sequence ID" value="PRY45631.1"/>
    <property type="molecule type" value="Genomic_DNA"/>
</dbReference>
<accession>A0A2T0TJ43</accession>
<keyword evidence="1" id="KW-0812">Transmembrane</keyword>
<evidence type="ECO:0000313" key="3">
    <source>
        <dbReference type="Proteomes" id="UP000239210"/>
    </source>
</evidence>
<comment type="caution">
    <text evidence="2">The sequence shown here is derived from an EMBL/GenBank/DDBJ whole genome shotgun (WGS) entry which is preliminary data.</text>
</comment>
<gene>
    <name evidence="2" type="ORF">LY71_11526</name>
</gene>
<sequence>MTIDPLGGNVAATAGIVVLLLLVLFALAGSPLGRLVGIHPDAPFLINPTGVRATSLVVAYPAALVAVWGLTHGLVAPLVETTALPVQAGFAAAGGVLVLTGARFARYTTFLLGGRTAVEGQLSPDEVVAADPVGDDVDLAHALQAARSGQWQQPAALLGATADDDVRYERTWVLAQESVHDGQWVEEWYAARPADPLVHTVRAELALQRAWAARGAAYADQTGEQQARAFLTGLDQAERLARRAAELAPADPTPWATLVQMARGQEVPQEEFERRVQELVERAPHHVQGSLAVLQTLCAKWMGSTELMFDVARELAAEAPGGSAVCLLPVVAHVEHHLHLETGRGGPAAAARHMTSGATRTELRACVARWLAGPDGAPQPGARASAHNVVAYAFWLADDADGARPHLAAIGRALSEFPWAYSGEPGEVLGVARRWAGLPVVAPAGRPAEPEPFSAA</sequence>
<dbReference type="RefSeq" id="WP_106280072.1">
    <property type="nucleotide sequence ID" value="NZ_PVTG01000015.1"/>
</dbReference>
<organism evidence="2 3">
    <name type="scientific">Geodermatophilus tzadiensis</name>
    <dbReference type="NCBI Taxonomy" id="1137988"/>
    <lineage>
        <taxon>Bacteria</taxon>
        <taxon>Bacillati</taxon>
        <taxon>Actinomycetota</taxon>
        <taxon>Actinomycetes</taxon>
        <taxon>Geodermatophilales</taxon>
        <taxon>Geodermatophilaceae</taxon>
        <taxon>Geodermatophilus</taxon>
    </lineage>
</organism>
<proteinExistence type="predicted"/>